<accession>A0A2U2DKW6</accession>
<dbReference type="InterPro" id="IPR054189">
    <property type="entry name" value="DUF6894"/>
</dbReference>
<keyword evidence="3" id="KW-1185">Reference proteome</keyword>
<gene>
    <name evidence="2" type="ORF">DEM27_23850</name>
</gene>
<feature type="domain" description="DUF6894" evidence="1">
    <location>
        <begin position="3"/>
        <end position="71"/>
    </location>
</feature>
<dbReference type="RefSeq" id="WP_109460744.1">
    <property type="nucleotide sequence ID" value="NZ_QFBC01000013.1"/>
</dbReference>
<sequence>MTLYYFRTLERNEDAFLTGTVLDMPDDEAALKEARAALLDMARERLRDPSFWLLQVELLDANLESVTTMKLTREEDPVRKP</sequence>
<dbReference type="Proteomes" id="UP000245252">
    <property type="component" value="Unassembled WGS sequence"/>
</dbReference>
<dbReference type="Pfam" id="PF21834">
    <property type="entry name" value="DUF6894"/>
    <property type="match status" value="1"/>
</dbReference>
<dbReference type="EMBL" id="QFBC01000013">
    <property type="protein sequence ID" value="PWE53948.1"/>
    <property type="molecule type" value="Genomic_DNA"/>
</dbReference>
<protein>
    <recommendedName>
        <fullName evidence="1">DUF6894 domain-containing protein</fullName>
    </recommendedName>
</protein>
<organism evidence="2 3">
    <name type="scientific">Metarhizobium album</name>
    <dbReference type="NCBI Taxonomy" id="2182425"/>
    <lineage>
        <taxon>Bacteria</taxon>
        <taxon>Pseudomonadati</taxon>
        <taxon>Pseudomonadota</taxon>
        <taxon>Alphaproteobacteria</taxon>
        <taxon>Hyphomicrobiales</taxon>
        <taxon>Rhizobiaceae</taxon>
        <taxon>Metarhizobium</taxon>
    </lineage>
</organism>
<reference evidence="2 3" key="1">
    <citation type="submission" date="2018-05" db="EMBL/GenBank/DDBJ databases">
        <title>The draft genome of strain NS-104.</title>
        <authorList>
            <person name="Hang P."/>
            <person name="Jiang J."/>
        </authorList>
    </citation>
    <scope>NUCLEOTIDE SEQUENCE [LARGE SCALE GENOMIC DNA]</scope>
    <source>
        <strain evidence="2 3">NS-104</strain>
    </source>
</reference>
<proteinExistence type="predicted"/>
<dbReference type="OrthoDB" id="8403803at2"/>
<evidence type="ECO:0000313" key="2">
    <source>
        <dbReference type="EMBL" id="PWE53948.1"/>
    </source>
</evidence>
<evidence type="ECO:0000313" key="3">
    <source>
        <dbReference type="Proteomes" id="UP000245252"/>
    </source>
</evidence>
<dbReference type="AlphaFoldDB" id="A0A2U2DKW6"/>
<name>A0A2U2DKW6_9HYPH</name>
<evidence type="ECO:0000259" key="1">
    <source>
        <dbReference type="Pfam" id="PF21834"/>
    </source>
</evidence>
<comment type="caution">
    <text evidence="2">The sequence shown here is derived from an EMBL/GenBank/DDBJ whole genome shotgun (WGS) entry which is preliminary data.</text>
</comment>